<evidence type="ECO:0000313" key="1">
    <source>
        <dbReference type="EMBL" id="PCI91770.1"/>
    </source>
</evidence>
<evidence type="ECO:0000313" key="2">
    <source>
        <dbReference type="Proteomes" id="UP000217838"/>
    </source>
</evidence>
<protein>
    <submittedName>
        <fullName evidence="1">Uncharacterized protein</fullName>
    </submittedName>
</protein>
<dbReference type="Proteomes" id="UP000217838">
    <property type="component" value="Unassembled WGS sequence"/>
</dbReference>
<organism evidence="1 2">
    <name type="scientific">Aerophobetes bacterium</name>
    <dbReference type="NCBI Taxonomy" id="2030807"/>
    <lineage>
        <taxon>Bacteria</taxon>
        <taxon>Candidatus Aerophobota</taxon>
    </lineage>
</organism>
<name>A0A2A4YAT7_UNCAE</name>
<sequence>MDSHIELPRYSGAATDSLVHRSKELRDTLDSTCYLTKISHARIEKLANGLLGQVTFAKKQALKDGTVSGSMRLAESKVLDNIKAVELRLKFLHPKRMAKTKKEFQKKKESFLTGGQRRIKKGISRFFKKDASKSKGPSSFFQLLTKEAYRFQRQNHRVGSMQDLHP</sequence>
<comment type="caution">
    <text evidence="1">The sequence shown here is derived from an EMBL/GenBank/DDBJ whole genome shotgun (WGS) entry which is preliminary data.</text>
</comment>
<reference evidence="2" key="1">
    <citation type="submission" date="2017-08" db="EMBL/GenBank/DDBJ databases">
        <title>A dynamic microbial community with high functional redundancy inhabits the cold, oxic subseafloor aquifer.</title>
        <authorList>
            <person name="Tully B.J."/>
            <person name="Wheat C.G."/>
            <person name="Glazer B.T."/>
            <person name="Huber J.A."/>
        </authorList>
    </citation>
    <scope>NUCLEOTIDE SEQUENCE [LARGE SCALE GENOMIC DNA]</scope>
</reference>
<dbReference type="EMBL" id="NVUU01000125">
    <property type="protein sequence ID" value="PCI91770.1"/>
    <property type="molecule type" value="Genomic_DNA"/>
</dbReference>
<accession>A0A2A4YAT7</accession>
<proteinExistence type="predicted"/>
<dbReference type="AlphaFoldDB" id="A0A2A4YAT7"/>
<gene>
    <name evidence="1" type="ORF">COB11_08145</name>
</gene>